<feature type="transmembrane region" description="Helical" evidence="2">
    <location>
        <begin position="165"/>
        <end position="182"/>
    </location>
</feature>
<keyword evidence="4" id="KW-1185">Reference proteome</keyword>
<dbReference type="AlphaFoldDB" id="A0AAW0SWH8"/>
<evidence type="ECO:0000313" key="4">
    <source>
        <dbReference type="Proteomes" id="UP001487740"/>
    </source>
</evidence>
<feature type="transmembrane region" description="Helical" evidence="2">
    <location>
        <begin position="189"/>
        <end position="210"/>
    </location>
</feature>
<feature type="transmembrane region" description="Helical" evidence="2">
    <location>
        <begin position="351"/>
        <end position="374"/>
    </location>
</feature>
<feature type="transmembrane region" description="Helical" evidence="2">
    <location>
        <begin position="541"/>
        <end position="559"/>
    </location>
</feature>
<keyword evidence="1" id="KW-0813">Transport</keyword>
<gene>
    <name evidence="3" type="ORF">O3P69_009654</name>
</gene>
<feature type="transmembrane region" description="Helical" evidence="2">
    <location>
        <begin position="63"/>
        <end position="85"/>
    </location>
</feature>
<feature type="transmembrane region" description="Helical" evidence="2">
    <location>
        <begin position="230"/>
        <end position="252"/>
    </location>
</feature>
<evidence type="ECO:0000313" key="3">
    <source>
        <dbReference type="EMBL" id="KAK8379052.1"/>
    </source>
</evidence>
<dbReference type="EMBL" id="JARAKH010000044">
    <property type="protein sequence ID" value="KAK8379052.1"/>
    <property type="molecule type" value="Genomic_DNA"/>
</dbReference>
<feature type="transmembrane region" description="Helical" evidence="2">
    <location>
        <begin position="105"/>
        <end position="124"/>
    </location>
</feature>
<keyword evidence="2" id="KW-1133">Transmembrane helix</keyword>
<organism evidence="3 4">
    <name type="scientific">Scylla paramamosain</name>
    <name type="common">Mud crab</name>
    <dbReference type="NCBI Taxonomy" id="85552"/>
    <lineage>
        <taxon>Eukaryota</taxon>
        <taxon>Metazoa</taxon>
        <taxon>Ecdysozoa</taxon>
        <taxon>Arthropoda</taxon>
        <taxon>Crustacea</taxon>
        <taxon>Multicrustacea</taxon>
        <taxon>Malacostraca</taxon>
        <taxon>Eumalacostraca</taxon>
        <taxon>Eucarida</taxon>
        <taxon>Decapoda</taxon>
        <taxon>Pleocyemata</taxon>
        <taxon>Brachyura</taxon>
        <taxon>Eubrachyura</taxon>
        <taxon>Portunoidea</taxon>
        <taxon>Portunidae</taxon>
        <taxon>Portuninae</taxon>
        <taxon>Scylla</taxon>
    </lineage>
</organism>
<feature type="transmembrane region" description="Helical" evidence="2">
    <location>
        <begin position="34"/>
        <end position="56"/>
    </location>
</feature>
<feature type="transmembrane region" description="Helical" evidence="2">
    <location>
        <begin position="306"/>
        <end position="330"/>
    </location>
</feature>
<feature type="transmembrane region" description="Helical" evidence="2">
    <location>
        <begin position="480"/>
        <end position="500"/>
    </location>
</feature>
<dbReference type="GO" id="GO:0015171">
    <property type="term" value="F:amino acid transmembrane transporter activity"/>
    <property type="evidence" value="ECO:0007669"/>
    <property type="project" value="TreeGrafter"/>
</dbReference>
<reference evidence="3 4" key="1">
    <citation type="submission" date="2023-03" db="EMBL/GenBank/DDBJ databases">
        <title>High-quality genome of Scylla paramamosain provides insights in environmental adaptation.</title>
        <authorList>
            <person name="Zhang L."/>
        </authorList>
    </citation>
    <scope>NUCLEOTIDE SEQUENCE [LARGE SCALE GENOMIC DNA]</scope>
    <source>
        <strain evidence="3">LZ_2023a</strain>
        <tissue evidence="3">Muscle</tissue>
    </source>
</reference>
<dbReference type="Proteomes" id="UP001487740">
    <property type="component" value="Unassembled WGS sequence"/>
</dbReference>
<keyword evidence="2" id="KW-0812">Transmembrane</keyword>
<protein>
    <submittedName>
        <fullName evidence="3">Uncharacterized protein</fullName>
    </submittedName>
</protein>
<proteinExistence type="predicted"/>
<dbReference type="PANTHER" id="PTHR43243">
    <property type="entry name" value="INNER MEMBRANE TRANSPORTER YGJI-RELATED"/>
    <property type="match status" value="1"/>
</dbReference>
<comment type="caution">
    <text evidence="3">The sequence shown here is derived from an EMBL/GenBank/DDBJ whole genome shotgun (WGS) entry which is preliminary data.</text>
</comment>
<evidence type="ECO:0000256" key="1">
    <source>
        <dbReference type="ARBA" id="ARBA00022448"/>
    </source>
</evidence>
<feature type="transmembrane region" description="Helical" evidence="2">
    <location>
        <begin position="264"/>
        <end position="286"/>
    </location>
</feature>
<name>A0AAW0SWH8_SCYPA</name>
<feature type="transmembrane region" description="Helical" evidence="2">
    <location>
        <begin position="380"/>
        <end position="402"/>
    </location>
</feature>
<feature type="transmembrane region" description="Helical" evidence="2">
    <location>
        <begin position="506"/>
        <end position="529"/>
    </location>
</feature>
<keyword evidence="2" id="KW-0472">Membrane</keyword>
<evidence type="ECO:0000256" key="2">
    <source>
        <dbReference type="SAM" id="Phobius"/>
    </source>
</evidence>
<accession>A0AAW0SWH8</accession>
<dbReference type="Gene3D" id="1.20.1740.10">
    <property type="entry name" value="Amino acid/polyamine transporter I"/>
    <property type="match status" value="1"/>
</dbReference>
<dbReference type="PANTHER" id="PTHR43243:SF4">
    <property type="entry name" value="CATIONIC AMINO ACID TRANSPORTER 4"/>
    <property type="match status" value="1"/>
</dbReference>
<sequence length="610" mass="61840">MGGLLGRLWAAVTRRKNFELPSPGLQPLLTPTDLTFIGVSIAVGVGGFLLVGVASAEWAGPSVVLSALLASATAIVTGAVCGELGQRTPGGGVVTHVYVSLGELPAVLVAASLLLDLVLLPALAARGGSEYVAAAANFSVRDALGGLALPRPLRDSDYLAPQPDLLAAALALVATMTAVLGTKVACRAGVVGVAASLAALVTAAVTALVGADPRHWTGVQGFLPRGLHGVVSGAAVLSVGMGGAHLAGLMAGECNRYQCSAQRVGVAVGVLAFLVLLPTALSATLASPALAPSATFIHLFPGASLIGVKVLVGVGSVAGLWAGMVGALLAGSRLAYGLGRDGLAPAMLERISPFTATPWTAILCCGGGATLAAMLCSSWLLRHAAGAGGLSAGVAGAAALLARRFRPEAPRRPPEAPTWTPSAVPSRSCHNFDELTEAPPAILDEDAPRQVAVEWRGGVWSSALDPPIPPTWLSWRTSRFLMVTFMVDCVVGAGVVRGAKELGLGVWAWAGVVLCVGGCVVCGVGLWLQPRNPSPRRDQRDTTPFLPLLALLANLLLLLHLPGPALAAAGGVWATAAATWLVKGRTSSTEAVLRRALLTHSGHACAADLL</sequence>